<dbReference type="InterPro" id="IPR017850">
    <property type="entry name" value="Alkaline_phosphatase_core_sf"/>
</dbReference>
<dbReference type="PANTHER" id="PTHR47371">
    <property type="entry name" value="LIPOTEICHOIC ACID SYNTHASE"/>
    <property type="match status" value="1"/>
</dbReference>
<reference evidence="9" key="2">
    <citation type="journal article" date="2021" name="PeerJ">
        <title>Extensive microbial diversity within the chicken gut microbiome revealed by metagenomics and culture.</title>
        <authorList>
            <person name="Gilroy R."/>
            <person name="Ravi A."/>
            <person name="Getino M."/>
            <person name="Pursley I."/>
            <person name="Horton D.L."/>
            <person name="Alikhan N.F."/>
            <person name="Baker D."/>
            <person name="Gharbi K."/>
            <person name="Hall N."/>
            <person name="Watson M."/>
            <person name="Adriaenssens E.M."/>
            <person name="Foster-Nyarko E."/>
            <person name="Jarju S."/>
            <person name="Secka A."/>
            <person name="Antonio M."/>
            <person name="Oren A."/>
            <person name="Chaudhuri R.R."/>
            <person name="La Ragione R."/>
            <person name="Hildebrand F."/>
            <person name="Pallen M.J."/>
        </authorList>
    </citation>
    <scope>NUCLEOTIDE SEQUENCE</scope>
    <source>
        <strain evidence="9">F6-4510</strain>
    </source>
</reference>
<dbReference type="EMBL" id="JADIMX010000104">
    <property type="protein sequence ID" value="MBO8434740.1"/>
    <property type="molecule type" value="Genomic_DNA"/>
</dbReference>
<keyword evidence="3" id="KW-1003">Cell membrane</keyword>
<sequence length="613" mass="71053">MKDKILNILKNPIVFTVLFSAISCFIFNSAMTMVEQTTVSYTGYYFLHNFDNFLKSYFLLLIVYFLLLSFGRFYIPAIFIGLGGYIFALVNFYKIQYRAEPLLPWDIYSFGEAMSVFSNLKFSFPIMNILALLMVLAVIIVSFKMKPINFGKGKRKLATVGAIFICSIFTLTTYYEKTYANANEWPDTWFRINYYRQNGLINSFIYNFRYLSIDAPSNYTKENMEKIAEGVKTLKADDDNSFNPDIIFIMSESFWDPQTLNGITYEEELVPNLKNIQANGLMGENLSPKFGGGTSNVEYEALTGFSNDYLPDGCIPYQQYVRKGFFSIVDFLKNRGYDTLAIHSDEGKNWNRETAYKNMGFDDYISIEDMENPEMTRLRVSDREITKYIIENYEKHKAESDAPWFNFVVTMQNHTSYDRNNFTEDELVKFTSENPLSEETEGQLADFSTGIHISDEELGKLYDYFMSQERPVILIFFGDHKVKLGTDYTEVYYSTNTVTPDMTDYEREYLLHTTPIVATSNFSDETKNFGTMATYMILPSIFDAYGIDMPLYFDYLNIIRQKSTGSHLNMTLDENGVPMENVTDDIKILYNVLDLIQYDYIIGDNYVGDEIFK</sequence>
<evidence type="ECO:0000313" key="9">
    <source>
        <dbReference type="EMBL" id="MBO8434740.1"/>
    </source>
</evidence>
<evidence type="ECO:0000256" key="7">
    <source>
        <dbReference type="SAM" id="Phobius"/>
    </source>
</evidence>
<feature type="transmembrane region" description="Helical" evidence="7">
    <location>
        <begin position="122"/>
        <end position="145"/>
    </location>
</feature>
<gene>
    <name evidence="9" type="ORF">IAC55_05400</name>
</gene>
<dbReference type="SUPFAM" id="SSF53649">
    <property type="entry name" value="Alkaline phosphatase-like"/>
    <property type="match status" value="1"/>
</dbReference>
<dbReference type="InterPro" id="IPR050448">
    <property type="entry name" value="OpgB/LTA_synthase_biosynth"/>
</dbReference>
<comment type="pathway">
    <text evidence="2">Cell wall biogenesis; lipoteichoic acid biosynthesis.</text>
</comment>
<dbReference type="PANTHER" id="PTHR47371:SF3">
    <property type="entry name" value="PHOSPHOGLYCEROL TRANSFERASE I"/>
    <property type="match status" value="1"/>
</dbReference>
<name>A0A9D9DYV4_9FIRM</name>
<evidence type="ECO:0000313" key="10">
    <source>
        <dbReference type="Proteomes" id="UP000823611"/>
    </source>
</evidence>
<dbReference type="InterPro" id="IPR000917">
    <property type="entry name" value="Sulfatase_N"/>
</dbReference>
<keyword evidence="6 7" id="KW-0472">Membrane</keyword>
<proteinExistence type="predicted"/>
<feature type="transmembrane region" description="Helical" evidence="7">
    <location>
        <begin position="157"/>
        <end position="175"/>
    </location>
</feature>
<feature type="domain" description="Sulfatase N-terminal" evidence="8">
    <location>
        <begin position="244"/>
        <end position="543"/>
    </location>
</feature>
<evidence type="ECO:0000256" key="3">
    <source>
        <dbReference type="ARBA" id="ARBA00022475"/>
    </source>
</evidence>
<comment type="subcellular location">
    <subcellularLocation>
        <location evidence="1">Cell membrane</location>
        <topology evidence="1">Multi-pass membrane protein</topology>
    </subcellularLocation>
</comment>
<comment type="caution">
    <text evidence="9">The sequence shown here is derived from an EMBL/GenBank/DDBJ whole genome shotgun (WGS) entry which is preliminary data.</text>
</comment>
<organism evidence="9 10">
    <name type="scientific">Candidatus Fimicola merdigallinarum</name>
    <dbReference type="NCBI Taxonomy" id="2840819"/>
    <lineage>
        <taxon>Bacteria</taxon>
        <taxon>Bacillati</taxon>
        <taxon>Bacillota</taxon>
        <taxon>Clostridia</taxon>
        <taxon>Lachnospirales</taxon>
        <taxon>Lachnospiraceae</taxon>
        <taxon>Lachnospiraceae incertae sedis</taxon>
        <taxon>Candidatus Fimicola</taxon>
    </lineage>
</organism>
<dbReference type="Gene3D" id="3.40.720.10">
    <property type="entry name" value="Alkaline Phosphatase, subunit A"/>
    <property type="match status" value="1"/>
</dbReference>
<dbReference type="AlphaFoldDB" id="A0A9D9DYV4"/>
<evidence type="ECO:0000256" key="4">
    <source>
        <dbReference type="ARBA" id="ARBA00022692"/>
    </source>
</evidence>
<accession>A0A9D9DYV4</accession>
<keyword evidence="4 7" id="KW-0812">Transmembrane</keyword>
<dbReference type="GO" id="GO:0005886">
    <property type="term" value="C:plasma membrane"/>
    <property type="evidence" value="ECO:0007669"/>
    <property type="project" value="UniProtKB-SubCell"/>
</dbReference>
<dbReference type="Pfam" id="PF00884">
    <property type="entry name" value="Sulfatase"/>
    <property type="match status" value="1"/>
</dbReference>
<feature type="transmembrane region" description="Helical" evidence="7">
    <location>
        <begin position="12"/>
        <end position="33"/>
    </location>
</feature>
<evidence type="ECO:0000256" key="5">
    <source>
        <dbReference type="ARBA" id="ARBA00022989"/>
    </source>
</evidence>
<evidence type="ECO:0000256" key="1">
    <source>
        <dbReference type="ARBA" id="ARBA00004651"/>
    </source>
</evidence>
<evidence type="ECO:0000259" key="8">
    <source>
        <dbReference type="Pfam" id="PF00884"/>
    </source>
</evidence>
<protein>
    <submittedName>
        <fullName evidence="9">LTA synthase family protein</fullName>
    </submittedName>
</protein>
<feature type="transmembrane region" description="Helical" evidence="7">
    <location>
        <begin position="77"/>
        <end position="95"/>
    </location>
</feature>
<dbReference type="Proteomes" id="UP000823611">
    <property type="component" value="Unassembled WGS sequence"/>
</dbReference>
<keyword evidence="5 7" id="KW-1133">Transmembrane helix</keyword>
<dbReference type="CDD" id="cd16015">
    <property type="entry name" value="LTA_synthase"/>
    <property type="match status" value="1"/>
</dbReference>
<reference evidence="9" key="1">
    <citation type="submission" date="2020-10" db="EMBL/GenBank/DDBJ databases">
        <authorList>
            <person name="Gilroy R."/>
        </authorList>
    </citation>
    <scope>NUCLEOTIDE SEQUENCE</scope>
    <source>
        <strain evidence="9">F6-4510</strain>
    </source>
</reference>
<evidence type="ECO:0000256" key="6">
    <source>
        <dbReference type="ARBA" id="ARBA00023136"/>
    </source>
</evidence>
<dbReference type="PROSITE" id="PS51257">
    <property type="entry name" value="PROKAR_LIPOPROTEIN"/>
    <property type="match status" value="1"/>
</dbReference>
<feature type="transmembrane region" description="Helical" evidence="7">
    <location>
        <begin position="53"/>
        <end position="70"/>
    </location>
</feature>
<evidence type="ECO:0000256" key="2">
    <source>
        <dbReference type="ARBA" id="ARBA00004936"/>
    </source>
</evidence>